<feature type="compositionally biased region" description="Polar residues" evidence="1">
    <location>
        <begin position="588"/>
        <end position="600"/>
    </location>
</feature>
<name>A0AAN9NYT1_PHACN</name>
<evidence type="ECO:0008006" key="4">
    <source>
        <dbReference type="Google" id="ProtNLM"/>
    </source>
</evidence>
<proteinExistence type="predicted"/>
<feature type="compositionally biased region" description="Low complexity" evidence="1">
    <location>
        <begin position="471"/>
        <end position="487"/>
    </location>
</feature>
<comment type="caution">
    <text evidence="2">The sequence shown here is derived from an EMBL/GenBank/DDBJ whole genome shotgun (WGS) entry which is preliminary data.</text>
</comment>
<feature type="compositionally biased region" description="Polar residues" evidence="1">
    <location>
        <begin position="458"/>
        <end position="470"/>
    </location>
</feature>
<dbReference type="AlphaFoldDB" id="A0AAN9NYT1"/>
<organism evidence="2 3">
    <name type="scientific">Phaseolus coccineus</name>
    <name type="common">Scarlet runner bean</name>
    <name type="synonym">Phaseolus multiflorus</name>
    <dbReference type="NCBI Taxonomy" id="3886"/>
    <lineage>
        <taxon>Eukaryota</taxon>
        <taxon>Viridiplantae</taxon>
        <taxon>Streptophyta</taxon>
        <taxon>Embryophyta</taxon>
        <taxon>Tracheophyta</taxon>
        <taxon>Spermatophyta</taxon>
        <taxon>Magnoliopsida</taxon>
        <taxon>eudicotyledons</taxon>
        <taxon>Gunneridae</taxon>
        <taxon>Pentapetalae</taxon>
        <taxon>rosids</taxon>
        <taxon>fabids</taxon>
        <taxon>Fabales</taxon>
        <taxon>Fabaceae</taxon>
        <taxon>Papilionoideae</taxon>
        <taxon>50 kb inversion clade</taxon>
        <taxon>NPAAA clade</taxon>
        <taxon>indigoferoid/millettioid clade</taxon>
        <taxon>Phaseoleae</taxon>
        <taxon>Phaseolus</taxon>
    </lineage>
</organism>
<reference evidence="2 3" key="1">
    <citation type="submission" date="2024-01" db="EMBL/GenBank/DDBJ databases">
        <title>The genomes of 5 underutilized Papilionoideae crops provide insights into root nodulation and disease resistanc.</title>
        <authorList>
            <person name="Jiang F."/>
        </authorList>
    </citation>
    <scope>NUCLEOTIDE SEQUENCE [LARGE SCALE GENOMIC DNA]</scope>
    <source>
        <strain evidence="2">JINMINGXINNONG_FW02</strain>
        <tissue evidence="2">Leaves</tissue>
    </source>
</reference>
<dbReference type="PANTHER" id="PTHR47067:SF16">
    <property type="entry name" value="TPX2 (TARGETING PROTEIN FOR XKLP2) PROTEIN FAMILY"/>
    <property type="match status" value="1"/>
</dbReference>
<evidence type="ECO:0000313" key="2">
    <source>
        <dbReference type="EMBL" id="KAK7379537.1"/>
    </source>
</evidence>
<sequence length="643" mass="70065">MGEPSACLVRSFSSPADTRYEGNPIRALGESISFGRFMNENLDWEKWSTFTQNRYVEEAERYSKPGSVAAKKAYFEAHYKRKAAERAAALIQEANVNHQANGTFELEAQQRNCGDSSSETSLNVQNVVAANEQPDEETFNYQVGECADRDQRKCDAGQSDLDISNEEGVVDVPHPLVHTNINLGNFTSMDDSNQFDHVEDNTNTGPVEEKMLDHSAGGPEVLALPFEEREANSSKLSTKTVFSNCSRRDEKNAAAAVPSRSGINRGPKGKKSVGDFVEKNKLTAQSLHISINLPSGTGETRKRAAASTQSRNGVNNFSTNKKSVGDLVEKKRIGAPLLKMSINLPSGAGMPSNTATAATKPRNGTNFVSKIMKSVGNSVAKRPTTRSLHMSINLPSGAAETSKSASVFEKNRIKKVHSNLPKNNPVELGASTEVSRGLLDQGSANLPSQRRTERLLNKSVSGDVTVNAQPSSSISSGCPKSSSTKKSNLQSATISLPFKFRSEERAVKRRELLQRMDETKSKEEEKVKLQRTLKGKTDLDHKKLGQSSGSISKLNEDKLGGSHSLSNQIRKTSLTLPRSPKLARKASSRSSTVQDKSLGNSWKPRISCTNNSKRTTEKINRTTRPLNSLSSTTGENASPNIQH</sequence>
<feature type="compositionally biased region" description="Polar residues" evidence="1">
    <location>
        <begin position="563"/>
        <end position="576"/>
    </location>
</feature>
<dbReference type="PANTHER" id="PTHR47067">
    <property type="entry name" value="TPX2 (TARGETING PROTEIN FOR XKLP2) PROTEIN FAMILY-RELATED"/>
    <property type="match status" value="1"/>
</dbReference>
<dbReference type="Proteomes" id="UP001374584">
    <property type="component" value="Unassembled WGS sequence"/>
</dbReference>
<feature type="region of interest" description="Disordered" evidence="1">
    <location>
        <begin position="251"/>
        <end position="273"/>
    </location>
</feature>
<evidence type="ECO:0000256" key="1">
    <source>
        <dbReference type="SAM" id="MobiDB-lite"/>
    </source>
</evidence>
<feature type="region of interest" description="Disordered" evidence="1">
    <location>
        <begin position="440"/>
        <end position="489"/>
    </location>
</feature>
<keyword evidence="3" id="KW-1185">Reference proteome</keyword>
<feature type="compositionally biased region" description="Basic and acidic residues" evidence="1">
    <location>
        <begin position="517"/>
        <end position="528"/>
    </location>
</feature>
<feature type="compositionally biased region" description="Polar residues" evidence="1">
    <location>
        <begin position="306"/>
        <end position="320"/>
    </location>
</feature>
<feature type="region of interest" description="Disordered" evidence="1">
    <location>
        <begin position="292"/>
        <end position="320"/>
    </location>
</feature>
<feature type="compositionally biased region" description="Polar residues" evidence="1">
    <location>
        <begin position="622"/>
        <end position="643"/>
    </location>
</feature>
<evidence type="ECO:0000313" key="3">
    <source>
        <dbReference type="Proteomes" id="UP001374584"/>
    </source>
</evidence>
<feature type="region of interest" description="Disordered" evidence="1">
    <location>
        <begin position="517"/>
        <end position="643"/>
    </location>
</feature>
<protein>
    <recommendedName>
        <fullName evidence="4">TPX2 C-terminal domain-containing protein</fullName>
    </recommendedName>
</protein>
<accession>A0AAN9NYT1</accession>
<dbReference type="EMBL" id="JAYMYR010000002">
    <property type="protein sequence ID" value="KAK7379537.1"/>
    <property type="molecule type" value="Genomic_DNA"/>
</dbReference>
<gene>
    <name evidence="2" type="ORF">VNO80_05000</name>
</gene>
<dbReference type="InterPro" id="IPR044216">
    <property type="entry name" value="WDL7"/>
</dbReference>